<organism evidence="1">
    <name type="scientific">Siphoviridae sp. ctazQ13</name>
    <dbReference type="NCBI Taxonomy" id="2823587"/>
    <lineage>
        <taxon>Viruses</taxon>
        <taxon>Duplodnaviria</taxon>
        <taxon>Heunggongvirae</taxon>
        <taxon>Uroviricota</taxon>
        <taxon>Caudoviricetes</taxon>
    </lineage>
</organism>
<reference evidence="1" key="1">
    <citation type="journal article" date="2021" name="Proc. Natl. Acad. Sci. U.S.A.">
        <title>A Catalog of Tens of Thousands of Viruses from Human Metagenomes Reveals Hidden Associations with Chronic Diseases.</title>
        <authorList>
            <person name="Tisza M.J."/>
            <person name="Buck C.B."/>
        </authorList>
    </citation>
    <scope>NUCLEOTIDE SEQUENCE</scope>
    <source>
        <strain evidence="1">CtazQ13</strain>
    </source>
</reference>
<dbReference type="EMBL" id="BK014670">
    <property type="protein sequence ID" value="DAD67162.1"/>
    <property type="molecule type" value="Genomic_DNA"/>
</dbReference>
<evidence type="ECO:0000313" key="1">
    <source>
        <dbReference type="EMBL" id="DAD67162.1"/>
    </source>
</evidence>
<accession>A0A8S5LB18</accession>
<proteinExistence type="predicted"/>
<protein>
    <submittedName>
        <fullName evidence="1">Uncharacterized protein</fullName>
    </submittedName>
</protein>
<sequence>MKKIILFILVAFYFNTAYSQDWEIVHHDADPMTKKESYDSYSFSDKAGNEFIIWSHRDKKFRLISHSYIFDYIGNTHIVPFTVGFYDNNGTFIEKIEIDGHVNESEPTMMENQFSSKKVKKIISYIKEKKGSVRFLIPLYGRASGMDFTVPCMKN</sequence>
<name>A0A8S5LB18_9CAUD</name>